<proteinExistence type="predicted"/>
<gene>
    <name evidence="1" type="ORF">H6G97_40410</name>
</gene>
<protein>
    <submittedName>
        <fullName evidence="1">Uncharacterized protein</fullName>
    </submittedName>
</protein>
<evidence type="ECO:0000313" key="1">
    <source>
        <dbReference type="EMBL" id="MBD2535328.1"/>
    </source>
</evidence>
<keyword evidence="2" id="KW-1185">Reference proteome</keyword>
<dbReference type="RefSeq" id="WP_206759151.1">
    <property type="nucleotide sequence ID" value="NZ_JACJSI010000262.1"/>
</dbReference>
<evidence type="ECO:0000313" key="2">
    <source>
        <dbReference type="Proteomes" id="UP000623440"/>
    </source>
</evidence>
<reference evidence="1 2" key="1">
    <citation type="journal article" date="2020" name="ISME J.">
        <title>Comparative genomics reveals insights into cyanobacterial evolution and habitat adaptation.</title>
        <authorList>
            <person name="Chen M.Y."/>
            <person name="Teng W.K."/>
            <person name="Zhao L."/>
            <person name="Hu C.X."/>
            <person name="Zhou Y.K."/>
            <person name="Han B.P."/>
            <person name="Song L.R."/>
            <person name="Shu W.S."/>
        </authorList>
    </citation>
    <scope>NUCLEOTIDE SEQUENCE [LARGE SCALE GENOMIC DNA]</scope>
    <source>
        <strain evidence="1 2">FACHB-838</strain>
    </source>
</reference>
<comment type="caution">
    <text evidence="1">The sequence shown here is derived from an EMBL/GenBank/DDBJ whole genome shotgun (WGS) entry which is preliminary data.</text>
</comment>
<accession>A0ABR8E1H3</accession>
<sequence>MMCSNSLYNIDLNLVKDKMMWNLRLTEVGVCSKHRADSMMNYSDASRECVVDKPIRDFGVRCCTLFNYELRTNQPTNQQILA</sequence>
<name>A0ABR8E1H3_9NOSO</name>
<dbReference type="EMBL" id="JACJSI010000262">
    <property type="protein sequence ID" value="MBD2535328.1"/>
    <property type="molecule type" value="Genomic_DNA"/>
</dbReference>
<dbReference type="Proteomes" id="UP000623440">
    <property type="component" value="Unassembled WGS sequence"/>
</dbReference>
<organism evidence="1 2">
    <name type="scientific">Nostoc flagelliforme FACHB-838</name>
    <dbReference type="NCBI Taxonomy" id="2692904"/>
    <lineage>
        <taxon>Bacteria</taxon>
        <taxon>Bacillati</taxon>
        <taxon>Cyanobacteriota</taxon>
        <taxon>Cyanophyceae</taxon>
        <taxon>Nostocales</taxon>
        <taxon>Nostocaceae</taxon>
        <taxon>Nostoc</taxon>
    </lineage>
</organism>